<reference evidence="6" key="1">
    <citation type="submission" date="2024-05" db="EMBL/GenBank/DDBJ databases">
        <authorList>
            <person name="Yang L."/>
            <person name="Pan L."/>
        </authorList>
    </citation>
    <scope>NUCLEOTIDE SEQUENCE</scope>
    <source>
        <strain evidence="6">FCG-7</strain>
    </source>
</reference>
<keyword evidence="2" id="KW-0805">Transcription regulation</keyword>
<organism evidence="6">
    <name type="scientific">Chitinibacter mangrovi</name>
    <dbReference type="NCBI Taxonomy" id="3153927"/>
    <lineage>
        <taxon>Bacteria</taxon>
        <taxon>Pseudomonadati</taxon>
        <taxon>Pseudomonadota</taxon>
        <taxon>Betaproteobacteria</taxon>
        <taxon>Neisseriales</taxon>
        <taxon>Chitinibacteraceae</taxon>
        <taxon>Chitinibacter</taxon>
    </lineage>
</organism>
<dbReference type="Pfam" id="PF03466">
    <property type="entry name" value="LysR_substrate"/>
    <property type="match status" value="1"/>
</dbReference>
<evidence type="ECO:0000256" key="2">
    <source>
        <dbReference type="ARBA" id="ARBA00023015"/>
    </source>
</evidence>
<feature type="domain" description="HTH lysR-type" evidence="5">
    <location>
        <begin position="2"/>
        <end position="58"/>
    </location>
</feature>
<name>A0AAU7F9A9_9NEIS</name>
<dbReference type="InterPro" id="IPR017685">
    <property type="entry name" value="ArgP"/>
</dbReference>
<evidence type="ECO:0000256" key="3">
    <source>
        <dbReference type="ARBA" id="ARBA00023125"/>
    </source>
</evidence>
<gene>
    <name evidence="6" type="ORF">ABHF33_13880</name>
</gene>
<dbReference type="InterPro" id="IPR036390">
    <property type="entry name" value="WH_DNA-bd_sf"/>
</dbReference>
<dbReference type="Gene3D" id="1.10.10.10">
    <property type="entry name" value="Winged helix-like DNA-binding domain superfamily/Winged helix DNA-binding domain"/>
    <property type="match status" value="1"/>
</dbReference>
<dbReference type="NCBIfam" id="TIGR03298">
    <property type="entry name" value="argP"/>
    <property type="match status" value="1"/>
</dbReference>
<dbReference type="PANTHER" id="PTHR30579">
    <property type="entry name" value="TRANSCRIPTIONAL REGULATOR"/>
    <property type="match status" value="1"/>
</dbReference>
<evidence type="ECO:0000256" key="4">
    <source>
        <dbReference type="ARBA" id="ARBA00023163"/>
    </source>
</evidence>
<protein>
    <submittedName>
        <fullName evidence="6">ArgP/LysG family DNA-binding transcriptional regulator</fullName>
    </submittedName>
</protein>
<dbReference type="NCBIfam" id="NF002964">
    <property type="entry name" value="PRK03635.1"/>
    <property type="match status" value="1"/>
</dbReference>
<evidence type="ECO:0000313" key="6">
    <source>
        <dbReference type="EMBL" id="XBM00138.1"/>
    </source>
</evidence>
<evidence type="ECO:0000259" key="5">
    <source>
        <dbReference type="PROSITE" id="PS50931"/>
    </source>
</evidence>
<keyword evidence="4" id="KW-0804">Transcription</keyword>
<evidence type="ECO:0000256" key="1">
    <source>
        <dbReference type="ARBA" id="ARBA00009437"/>
    </source>
</evidence>
<dbReference type="PANTHER" id="PTHR30579:SF2">
    <property type="entry name" value="HTH-TYPE TRANSCRIPTIONAL REGULATOR ARGP"/>
    <property type="match status" value="1"/>
</dbReference>
<dbReference type="KEGG" id="cmav:ABHF33_13880"/>
<dbReference type="InterPro" id="IPR005119">
    <property type="entry name" value="LysR_subst-bd"/>
</dbReference>
<dbReference type="InterPro" id="IPR036388">
    <property type="entry name" value="WH-like_DNA-bd_sf"/>
</dbReference>
<dbReference type="Gene3D" id="3.40.190.290">
    <property type="match status" value="1"/>
</dbReference>
<dbReference type="Pfam" id="PF00126">
    <property type="entry name" value="HTH_1"/>
    <property type="match status" value="1"/>
</dbReference>
<dbReference type="SUPFAM" id="SSF46785">
    <property type="entry name" value="Winged helix' DNA-binding domain"/>
    <property type="match status" value="1"/>
</dbReference>
<dbReference type="InterPro" id="IPR000847">
    <property type="entry name" value="LysR_HTH_N"/>
</dbReference>
<dbReference type="GO" id="GO:0003700">
    <property type="term" value="F:DNA-binding transcription factor activity"/>
    <property type="evidence" value="ECO:0007669"/>
    <property type="project" value="InterPro"/>
</dbReference>
<accession>A0AAU7F9A9</accession>
<dbReference type="RefSeq" id="WP_348944503.1">
    <property type="nucleotide sequence ID" value="NZ_CP157355.1"/>
</dbReference>
<keyword evidence="3 6" id="KW-0238">DNA-binding</keyword>
<dbReference type="EMBL" id="CP157355">
    <property type="protein sequence ID" value="XBM00138.1"/>
    <property type="molecule type" value="Genomic_DNA"/>
</dbReference>
<dbReference type="PROSITE" id="PS50931">
    <property type="entry name" value="HTH_LYSR"/>
    <property type="match status" value="1"/>
</dbReference>
<comment type="similarity">
    <text evidence="1">Belongs to the LysR transcriptional regulatory family.</text>
</comment>
<dbReference type="GO" id="GO:0003677">
    <property type="term" value="F:DNA binding"/>
    <property type="evidence" value="ECO:0007669"/>
    <property type="project" value="UniProtKB-KW"/>
</dbReference>
<dbReference type="SUPFAM" id="SSF53850">
    <property type="entry name" value="Periplasmic binding protein-like II"/>
    <property type="match status" value="1"/>
</dbReference>
<sequence length="305" mass="33249">MFDYKLLEALDMVLRCGSFDAAAKRLHLTPSAISQRIRQLEERHGEVLLRRENPLCATATGEKLLAHVRQVRLLESELAGQLDDADGSAEWLTLRLGVNADSLALGLLNALSPLLAQQRLLLECVVDDEAYTLDLLRSGEVYGCISTQANEVAGCSVVPLGCIEYIGVARADFIAQYLPDLPSNIPLSVEMLMHAPAAVFGHRESLHRRLLRERWGLLDGQYPCHVIPESNALFAAAQAGFAYAVVPRQQAAAALAAGQLCEIAALAEAVPLYWHHWARQTRPAQSLGLALQAFAASHFQSPAKT</sequence>
<dbReference type="InterPro" id="IPR050176">
    <property type="entry name" value="LTTR"/>
</dbReference>
<proteinExistence type="inferred from homology"/>
<dbReference type="AlphaFoldDB" id="A0AAU7F9A9"/>